<reference evidence="2" key="1">
    <citation type="submission" date="2021-05" db="EMBL/GenBank/DDBJ databases">
        <title>The genome of the haptophyte Pavlova lutheri (Diacronema luteri, Pavlovales) - a model for lipid biosynthesis in eukaryotic algae.</title>
        <authorList>
            <person name="Hulatt C.J."/>
            <person name="Posewitz M.C."/>
        </authorList>
    </citation>
    <scope>NUCLEOTIDE SEQUENCE</scope>
    <source>
        <strain evidence="2">NIVA-4/92</strain>
    </source>
</reference>
<evidence type="ECO:0000313" key="2">
    <source>
        <dbReference type="EMBL" id="KAG8466923.1"/>
    </source>
</evidence>
<dbReference type="EMBL" id="JAGTXO010000007">
    <property type="protein sequence ID" value="KAG8466923.1"/>
    <property type="molecule type" value="Genomic_DNA"/>
</dbReference>
<evidence type="ECO:0000256" key="1">
    <source>
        <dbReference type="SAM" id="MobiDB-lite"/>
    </source>
</evidence>
<proteinExistence type="predicted"/>
<dbReference type="Pfam" id="PF10184">
    <property type="entry name" value="DUF2358"/>
    <property type="match status" value="1"/>
</dbReference>
<gene>
    <name evidence="2" type="ORF">KFE25_008302</name>
</gene>
<feature type="region of interest" description="Disordered" evidence="1">
    <location>
        <begin position="18"/>
        <end position="42"/>
    </location>
</feature>
<keyword evidence="3" id="KW-1185">Reference proteome</keyword>
<dbReference type="InterPro" id="IPR018790">
    <property type="entry name" value="DUF2358"/>
</dbReference>
<name>A0A8J5XGT7_DIALT</name>
<protein>
    <submittedName>
        <fullName evidence="2">Uncharacterized protein</fullName>
    </submittedName>
</protein>
<comment type="caution">
    <text evidence="2">The sequence shown here is derived from an EMBL/GenBank/DDBJ whole genome shotgun (WGS) entry which is preliminary data.</text>
</comment>
<accession>A0A8J5XGT7</accession>
<dbReference type="PANTHER" id="PTHR31094:SF2">
    <property type="entry name" value="RIKEN CDNA 2310061I04 GENE"/>
    <property type="match status" value="1"/>
</dbReference>
<sequence length="215" mass="22839">MQAIGALLVATASASTTLPRTSAHPTRLAAPPLHSPLLGAPPPRPQSDFHANVGRCIDALQREYPTMLMLEPTLDIFAEHVQLVDAHTGLVLTGKRAYARALSALRWVAGASLSSAETGVLLVFDPIASQIRARWSAKLHLRGREAEPPVVVDGVSVYSLDSRGLVCRHELRSDVPISQHFAVLPRALAASLALGDADGLERALANAHGHSGTRL</sequence>
<dbReference type="OMA" id="TMLMLEP"/>
<dbReference type="PANTHER" id="PTHR31094">
    <property type="entry name" value="RIKEN CDNA 2310061I04 GENE"/>
    <property type="match status" value="1"/>
</dbReference>
<dbReference type="OrthoDB" id="44820at2759"/>
<organism evidence="2 3">
    <name type="scientific">Diacronema lutheri</name>
    <name type="common">Unicellular marine alga</name>
    <name type="synonym">Monochrysis lutheri</name>
    <dbReference type="NCBI Taxonomy" id="2081491"/>
    <lineage>
        <taxon>Eukaryota</taxon>
        <taxon>Haptista</taxon>
        <taxon>Haptophyta</taxon>
        <taxon>Pavlovophyceae</taxon>
        <taxon>Pavlovales</taxon>
        <taxon>Pavlovaceae</taxon>
        <taxon>Diacronema</taxon>
    </lineage>
</organism>
<dbReference type="AlphaFoldDB" id="A0A8J5XGT7"/>
<dbReference type="Proteomes" id="UP000751190">
    <property type="component" value="Unassembled WGS sequence"/>
</dbReference>
<evidence type="ECO:0000313" key="3">
    <source>
        <dbReference type="Proteomes" id="UP000751190"/>
    </source>
</evidence>